<dbReference type="Gene3D" id="3.50.7.10">
    <property type="entry name" value="GroEL"/>
    <property type="match status" value="1"/>
</dbReference>
<evidence type="ECO:0000313" key="5">
    <source>
        <dbReference type="Proteomes" id="UP000265618"/>
    </source>
</evidence>
<accession>A0A391NUY3</accession>
<keyword evidence="5" id="KW-1185">Reference proteome</keyword>
<proteinExistence type="predicted"/>
<evidence type="ECO:0000256" key="1">
    <source>
        <dbReference type="ARBA" id="ARBA00022741"/>
    </source>
</evidence>
<feature type="non-terminal residue" evidence="4">
    <location>
        <position position="1"/>
    </location>
</feature>
<protein>
    <submittedName>
        <fullName evidence="4">Chaperonin Cpn60/TCP-1 family</fullName>
    </submittedName>
</protein>
<name>A0A391NUY3_9EUKA</name>
<keyword evidence="3" id="KW-0143">Chaperone</keyword>
<sequence length="140" mass="15460">EVKNAKIALLTVAFEPPKLKTKYSLEIDSPEKYKELYAAEQEYFIEQVEMVKKSGANVVFCQWGFDDEANHLLMKAGIPAVRWVSATDLEAIAIATGGSIVGRFEDLSPEKLGSCGVIREVSTGTMADRHIEVLDCPHSQ</sequence>
<dbReference type="Proteomes" id="UP000265618">
    <property type="component" value="Unassembled WGS sequence"/>
</dbReference>
<dbReference type="Pfam" id="PF00118">
    <property type="entry name" value="Cpn60_TCP1"/>
    <property type="match status" value="1"/>
</dbReference>
<evidence type="ECO:0000256" key="3">
    <source>
        <dbReference type="ARBA" id="ARBA00023186"/>
    </source>
</evidence>
<dbReference type="InterPro" id="IPR027409">
    <property type="entry name" value="GroEL-like_apical_dom_sf"/>
</dbReference>
<dbReference type="EMBL" id="BDIP01009268">
    <property type="protein sequence ID" value="GCA64975.1"/>
    <property type="molecule type" value="Genomic_DNA"/>
</dbReference>
<dbReference type="InterPro" id="IPR002423">
    <property type="entry name" value="Cpn60/GroEL/TCP-1"/>
</dbReference>
<reference evidence="4 5" key="1">
    <citation type="journal article" date="2018" name="PLoS ONE">
        <title>The draft genome of Kipferlia bialata reveals reductive genome evolution in fornicate parasites.</title>
        <authorList>
            <person name="Tanifuji G."/>
            <person name="Takabayashi S."/>
            <person name="Kume K."/>
            <person name="Takagi M."/>
            <person name="Nakayama T."/>
            <person name="Kamikawa R."/>
            <person name="Inagaki Y."/>
            <person name="Hashimoto T."/>
        </authorList>
    </citation>
    <scope>NUCLEOTIDE SEQUENCE [LARGE SCALE GENOMIC DNA]</scope>
    <source>
        <strain evidence="4">NY0173</strain>
    </source>
</reference>
<dbReference type="OrthoDB" id="10248520at2759"/>
<feature type="non-terminal residue" evidence="4">
    <location>
        <position position="140"/>
    </location>
</feature>
<dbReference type="InterPro" id="IPR017998">
    <property type="entry name" value="Chaperone_TCP-1"/>
</dbReference>
<keyword evidence="2" id="KW-0067">ATP-binding</keyword>
<dbReference type="AlphaFoldDB" id="A0A391NUY3"/>
<organism evidence="4 5">
    <name type="scientific">Kipferlia bialata</name>
    <dbReference type="NCBI Taxonomy" id="797122"/>
    <lineage>
        <taxon>Eukaryota</taxon>
        <taxon>Metamonada</taxon>
        <taxon>Carpediemonas-like organisms</taxon>
        <taxon>Kipferlia</taxon>
    </lineage>
</organism>
<dbReference type="GO" id="GO:0140662">
    <property type="term" value="F:ATP-dependent protein folding chaperone"/>
    <property type="evidence" value="ECO:0007669"/>
    <property type="project" value="InterPro"/>
</dbReference>
<dbReference type="PANTHER" id="PTHR11353">
    <property type="entry name" value="CHAPERONIN"/>
    <property type="match status" value="1"/>
</dbReference>
<keyword evidence="1" id="KW-0547">Nucleotide-binding</keyword>
<comment type="caution">
    <text evidence="4">The sequence shown here is derived from an EMBL/GenBank/DDBJ whole genome shotgun (WGS) entry which is preliminary data.</text>
</comment>
<gene>
    <name evidence="4" type="ORF">KIPB_015904</name>
</gene>
<dbReference type="SUPFAM" id="SSF52029">
    <property type="entry name" value="GroEL apical domain-like"/>
    <property type="match status" value="1"/>
</dbReference>
<dbReference type="GO" id="GO:0005524">
    <property type="term" value="F:ATP binding"/>
    <property type="evidence" value="ECO:0007669"/>
    <property type="project" value="UniProtKB-KW"/>
</dbReference>
<evidence type="ECO:0000256" key="2">
    <source>
        <dbReference type="ARBA" id="ARBA00022840"/>
    </source>
</evidence>
<evidence type="ECO:0000313" key="4">
    <source>
        <dbReference type="EMBL" id="GCA64975.1"/>
    </source>
</evidence>